<keyword evidence="1" id="KW-0812">Transmembrane</keyword>
<dbReference type="OrthoDB" id="9764596at2"/>
<feature type="transmembrane region" description="Helical" evidence="1">
    <location>
        <begin position="244"/>
        <end position="267"/>
    </location>
</feature>
<keyword evidence="3" id="KW-1185">Reference proteome</keyword>
<feature type="transmembrane region" description="Helical" evidence="1">
    <location>
        <begin position="51"/>
        <end position="72"/>
    </location>
</feature>
<sequence length="464" mass="50457">MQKNVRPFGIRDKIGYAAGDVANNFTFTLVSSFLMLFYTNVWGIDPKMVGGLFFISRIIDAFTDVGMGTIVDKFPGNKDGKFRPFIKWGAIPVAIAGFLLFQSGLKDLPMGTKIIIMYATYILWGSLCYTFINIPYGSMASAITPEADQRTELSTFRTLGATVAGLVIGFVTPYLIYQKVAGQPDVLLEGRFPLVAGIYGILAIVSYFICYSFCTERVDIERESGGEKENILQGLGNVITKRSLLSIIVISVCLLLAMLLVGSMNIYVYSTYFQNTTGMALAGLCGTVPMLFTAPMAMKLGQNIGKKEASSIGLIGAAATYFILFILKLENMYMFLAGTVIAYIFLGIFNTLTWAMITDVIDDLEIKNGIRDDGKVYAIYSFARKLGQAFAGGLGGFAVAAVGYVAGAATQTHEVAVGIYNVATLIPAVALGLGGLVVLLIYPLDRKTVEKNNKYLENKRLELE</sequence>
<dbReference type="InterPro" id="IPR039672">
    <property type="entry name" value="MFS_2"/>
</dbReference>
<dbReference type="AlphaFoldDB" id="A0A133KHN0"/>
<dbReference type="EMBL" id="LRPM01000007">
    <property type="protein sequence ID" value="KWZ79048.1"/>
    <property type="molecule type" value="Genomic_DNA"/>
</dbReference>
<dbReference type="InterPro" id="IPR036259">
    <property type="entry name" value="MFS_trans_sf"/>
</dbReference>
<dbReference type="GO" id="GO:0006814">
    <property type="term" value="P:sodium ion transport"/>
    <property type="evidence" value="ECO:0007669"/>
    <property type="project" value="InterPro"/>
</dbReference>
<feature type="transmembrane region" description="Helical" evidence="1">
    <location>
        <begin position="84"/>
        <end position="103"/>
    </location>
</feature>
<comment type="caution">
    <text evidence="2">The sequence shown here is derived from an EMBL/GenBank/DDBJ whole genome shotgun (WGS) entry which is preliminary data.</text>
</comment>
<evidence type="ECO:0000313" key="3">
    <source>
        <dbReference type="Proteomes" id="UP000070383"/>
    </source>
</evidence>
<dbReference type="PANTHER" id="PTHR11328:SF24">
    <property type="entry name" value="MAJOR FACILITATOR SUPERFAMILY (MFS) PROFILE DOMAIN-CONTAINING PROTEIN"/>
    <property type="match status" value="1"/>
</dbReference>
<dbReference type="RefSeq" id="WP_060928984.1">
    <property type="nucleotide sequence ID" value="NZ_CAMPUE010000020.1"/>
</dbReference>
<feature type="transmembrane region" description="Helical" evidence="1">
    <location>
        <begin position="196"/>
        <end position="214"/>
    </location>
</feature>
<feature type="transmembrane region" description="Helical" evidence="1">
    <location>
        <begin position="115"/>
        <end position="136"/>
    </location>
</feature>
<feature type="transmembrane region" description="Helical" evidence="1">
    <location>
        <begin position="279"/>
        <end position="297"/>
    </location>
</feature>
<dbReference type="GO" id="GO:0005886">
    <property type="term" value="C:plasma membrane"/>
    <property type="evidence" value="ECO:0007669"/>
    <property type="project" value="TreeGrafter"/>
</dbReference>
<feature type="transmembrane region" description="Helical" evidence="1">
    <location>
        <begin position="156"/>
        <end position="176"/>
    </location>
</feature>
<evidence type="ECO:0000313" key="2">
    <source>
        <dbReference type="EMBL" id="KWZ79048.1"/>
    </source>
</evidence>
<feature type="transmembrane region" description="Helical" evidence="1">
    <location>
        <begin position="389"/>
        <end position="407"/>
    </location>
</feature>
<dbReference type="InterPro" id="IPR001927">
    <property type="entry name" value="Na/Gal_symport"/>
</dbReference>
<dbReference type="Pfam" id="PF13347">
    <property type="entry name" value="MFS_2"/>
    <property type="match status" value="1"/>
</dbReference>
<keyword evidence="1" id="KW-1133">Transmembrane helix</keyword>
<dbReference type="GO" id="GO:0015293">
    <property type="term" value="F:symporter activity"/>
    <property type="evidence" value="ECO:0007669"/>
    <property type="project" value="InterPro"/>
</dbReference>
<name>A0A133KHN0_9FIRM</name>
<dbReference type="Proteomes" id="UP000070383">
    <property type="component" value="Unassembled WGS sequence"/>
</dbReference>
<proteinExistence type="predicted"/>
<dbReference type="PATRIC" id="fig|33036.3.peg.343"/>
<reference evidence="3" key="1">
    <citation type="submission" date="2016-01" db="EMBL/GenBank/DDBJ databases">
        <authorList>
            <person name="Mitreva M."/>
            <person name="Pepin K.H."/>
            <person name="Mihindukulasuriya K.A."/>
            <person name="Fulton R."/>
            <person name="Fronick C."/>
            <person name="O'Laughlin M."/>
            <person name="Miner T."/>
            <person name="Herter B."/>
            <person name="Rosa B.A."/>
            <person name="Cordes M."/>
            <person name="Tomlinson C."/>
            <person name="Wollam A."/>
            <person name="Palsikar V.B."/>
            <person name="Mardis E.R."/>
            <person name="Wilson R.K."/>
        </authorList>
    </citation>
    <scope>NUCLEOTIDE SEQUENCE [LARGE SCALE GENOMIC DNA]</scope>
    <source>
        <strain evidence="3">MJR8151</strain>
    </source>
</reference>
<feature type="transmembrane region" description="Helical" evidence="1">
    <location>
        <begin position="333"/>
        <end position="357"/>
    </location>
</feature>
<feature type="transmembrane region" description="Helical" evidence="1">
    <location>
        <begin position="309"/>
        <end position="327"/>
    </location>
</feature>
<dbReference type="SUPFAM" id="SSF103473">
    <property type="entry name" value="MFS general substrate transporter"/>
    <property type="match status" value="1"/>
</dbReference>
<dbReference type="GO" id="GO:0008643">
    <property type="term" value="P:carbohydrate transport"/>
    <property type="evidence" value="ECO:0007669"/>
    <property type="project" value="InterPro"/>
</dbReference>
<accession>A0A133KHN0</accession>
<evidence type="ECO:0000256" key="1">
    <source>
        <dbReference type="SAM" id="Phobius"/>
    </source>
</evidence>
<feature type="transmembrane region" description="Helical" evidence="1">
    <location>
        <begin position="21"/>
        <end position="39"/>
    </location>
</feature>
<gene>
    <name evidence="2" type="ORF">HMPREF3200_00341</name>
</gene>
<dbReference type="CDD" id="cd17332">
    <property type="entry name" value="MFS_MelB_like"/>
    <property type="match status" value="1"/>
</dbReference>
<dbReference type="NCBIfam" id="TIGR00792">
    <property type="entry name" value="gph"/>
    <property type="match status" value="1"/>
</dbReference>
<dbReference type="PANTHER" id="PTHR11328">
    <property type="entry name" value="MAJOR FACILITATOR SUPERFAMILY DOMAIN-CONTAINING PROTEIN"/>
    <property type="match status" value="1"/>
</dbReference>
<protein>
    <submittedName>
        <fullName evidence="2">Transporter, major facilitator family protein</fullName>
    </submittedName>
</protein>
<dbReference type="STRING" id="33036.HMPREF3200_00341"/>
<dbReference type="Gene3D" id="1.20.1250.20">
    <property type="entry name" value="MFS general substrate transporter like domains"/>
    <property type="match status" value="2"/>
</dbReference>
<feature type="transmembrane region" description="Helical" evidence="1">
    <location>
        <begin position="419"/>
        <end position="444"/>
    </location>
</feature>
<organism evidence="2 3">
    <name type="scientific">Anaerococcus tetradius</name>
    <dbReference type="NCBI Taxonomy" id="33036"/>
    <lineage>
        <taxon>Bacteria</taxon>
        <taxon>Bacillati</taxon>
        <taxon>Bacillota</taxon>
        <taxon>Tissierellia</taxon>
        <taxon>Tissierellales</taxon>
        <taxon>Peptoniphilaceae</taxon>
        <taxon>Anaerococcus</taxon>
    </lineage>
</organism>
<keyword evidence="1" id="KW-0472">Membrane</keyword>